<accession>A0AAV0PXV9</accession>
<feature type="non-terminal residue" evidence="1">
    <location>
        <position position="38"/>
    </location>
</feature>
<reference evidence="1" key="1">
    <citation type="submission" date="2022-08" db="EMBL/GenBank/DDBJ databases">
        <authorList>
            <person name="Gutierrez-Valencia J."/>
        </authorList>
    </citation>
    <scope>NUCLEOTIDE SEQUENCE</scope>
</reference>
<evidence type="ECO:0000313" key="1">
    <source>
        <dbReference type="EMBL" id="CAI0476034.1"/>
    </source>
</evidence>
<dbReference type="AlphaFoldDB" id="A0AAV0PXV9"/>
<sequence>MAVSSTGKQNDRNLEKLLRAGVWESAYRMKDYIFISFL</sequence>
<evidence type="ECO:0000313" key="2">
    <source>
        <dbReference type="Proteomes" id="UP001154282"/>
    </source>
</evidence>
<organism evidence="1 2">
    <name type="scientific">Linum tenue</name>
    <dbReference type="NCBI Taxonomy" id="586396"/>
    <lineage>
        <taxon>Eukaryota</taxon>
        <taxon>Viridiplantae</taxon>
        <taxon>Streptophyta</taxon>
        <taxon>Embryophyta</taxon>
        <taxon>Tracheophyta</taxon>
        <taxon>Spermatophyta</taxon>
        <taxon>Magnoliopsida</taxon>
        <taxon>eudicotyledons</taxon>
        <taxon>Gunneridae</taxon>
        <taxon>Pentapetalae</taxon>
        <taxon>rosids</taxon>
        <taxon>fabids</taxon>
        <taxon>Malpighiales</taxon>
        <taxon>Linaceae</taxon>
        <taxon>Linum</taxon>
    </lineage>
</organism>
<protein>
    <submittedName>
        <fullName evidence="1">Uncharacterized protein</fullName>
    </submittedName>
</protein>
<name>A0AAV0PXV9_9ROSI</name>
<keyword evidence="2" id="KW-1185">Reference proteome</keyword>
<proteinExistence type="predicted"/>
<comment type="caution">
    <text evidence="1">The sequence shown here is derived from an EMBL/GenBank/DDBJ whole genome shotgun (WGS) entry which is preliminary data.</text>
</comment>
<gene>
    <name evidence="1" type="ORF">LITE_LOCUS40613</name>
</gene>
<dbReference type="Proteomes" id="UP001154282">
    <property type="component" value="Unassembled WGS sequence"/>
</dbReference>
<dbReference type="EMBL" id="CAMGYJ010000009">
    <property type="protein sequence ID" value="CAI0476034.1"/>
    <property type="molecule type" value="Genomic_DNA"/>
</dbReference>